<dbReference type="SUPFAM" id="SSF50156">
    <property type="entry name" value="PDZ domain-like"/>
    <property type="match status" value="1"/>
</dbReference>
<reference evidence="1 2" key="1">
    <citation type="submission" date="2024-02" db="EMBL/GenBank/DDBJ databases">
        <authorList>
            <person name="Chen Y."/>
            <person name="Shah S."/>
            <person name="Dougan E. K."/>
            <person name="Thang M."/>
            <person name="Chan C."/>
        </authorList>
    </citation>
    <scope>NUCLEOTIDE SEQUENCE [LARGE SCALE GENOMIC DNA]</scope>
</reference>
<organism evidence="1 2">
    <name type="scientific">Durusdinium trenchii</name>
    <dbReference type="NCBI Taxonomy" id="1381693"/>
    <lineage>
        <taxon>Eukaryota</taxon>
        <taxon>Sar</taxon>
        <taxon>Alveolata</taxon>
        <taxon>Dinophyceae</taxon>
        <taxon>Suessiales</taxon>
        <taxon>Symbiodiniaceae</taxon>
        <taxon>Durusdinium</taxon>
    </lineage>
</organism>
<name>A0ABP0LQZ6_9DINO</name>
<sequence>MWCCVEKDDGTRMEDSIVNSVSALPETGNGQGKEAKEVATQLPPAKSVEPVKAKPATPVVPAKPDFGAFSLLIPTRDFASLGLVLDTTSDSRPMITEVKPGAVRKFNELNPSQSIMPYDVILALDEATSVKEIGEKLSSAEFPTAMAMKLSRPRRLPVHLCKIKKAESLGVKLEYRDDSMGVVIQQLNTHGLLPRWNAENLKDAVGAGDRIIAVNGKRASSPEIVEMIKEESKLDFTVLKY</sequence>
<dbReference type="Gene3D" id="2.30.42.10">
    <property type="match status" value="1"/>
</dbReference>
<dbReference type="EMBL" id="CAXAMM010017446">
    <property type="protein sequence ID" value="CAK9041133.1"/>
    <property type="molecule type" value="Genomic_DNA"/>
</dbReference>
<dbReference type="InterPro" id="IPR036034">
    <property type="entry name" value="PDZ_sf"/>
</dbReference>
<keyword evidence="2" id="KW-1185">Reference proteome</keyword>
<comment type="caution">
    <text evidence="1">The sequence shown here is derived from an EMBL/GenBank/DDBJ whole genome shotgun (WGS) entry which is preliminary data.</text>
</comment>
<gene>
    <name evidence="1" type="ORF">SCF082_LOCUS23813</name>
</gene>
<accession>A0ABP0LQZ6</accession>
<dbReference type="PROSITE" id="PS50106">
    <property type="entry name" value="PDZ"/>
    <property type="match status" value="1"/>
</dbReference>
<dbReference type="InterPro" id="IPR001478">
    <property type="entry name" value="PDZ"/>
</dbReference>
<dbReference type="Proteomes" id="UP001642464">
    <property type="component" value="Unassembled WGS sequence"/>
</dbReference>
<protein>
    <submittedName>
        <fullName evidence="1">Thrombospondin-type laminin G domain and EAR repeat-containing protein</fullName>
    </submittedName>
</protein>
<evidence type="ECO:0000313" key="2">
    <source>
        <dbReference type="Proteomes" id="UP001642464"/>
    </source>
</evidence>
<evidence type="ECO:0000313" key="1">
    <source>
        <dbReference type="EMBL" id="CAK9041133.1"/>
    </source>
</evidence>
<proteinExistence type="predicted"/>